<keyword evidence="7 12" id="KW-0663">Pyridoxal phosphate</keyword>
<feature type="binding site" evidence="12">
    <location>
        <position position="42"/>
    </location>
    <ligand>
        <name>L-glutamate</name>
        <dbReference type="ChEBI" id="CHEBI:29985"/>
    </ligand>
</feature>
<keyword evidence="9 12" id="KW-0718">Serine biosynthesis</keyword>
<dbReference type="Pfam" id="PF00266">
    <property type="entry name" value="Aminotran_5"/>
    <property type="match status" value="1"/>
</dbReference>
<dbReference type="Proteomes" id="UP000249458">
    <property type="component" value="Unassembled WGS sequence"/>
</dbReference>
<evidence type="ECO:0000259" key="13">
    <source>
        <dbReference type="Pfam" id="PF00266"/>
    </source>
</evidence>
<name>A0A364LM19_9GAMM</name>
<evidence type="ECO:0000313" key="15">
    <source>
        <dbReference type="Proteomes" id="UP000249458"/>
    </source>
</evidence>
<dbReference type="NCBIfam" id="NF003764">
    <property type="entry name" value="PRK05355.1"/>
    <property type="match status" value="1"/>
</dbReference>
<evidence type="ECO:0000256" key="11">
    <source>
        <dbReference type="ARBA" id="ARBA00049007"/>
    </source>
</evidence>
<dbReference type="PANTHER" id="PTHR43247">
    <property type="entry name" value="PHOSPHOSERINE AMINOTRANSFERASE"/>
    <property type="match status" value="1"/>
</dbReference>
<keyword evidence="4 12" id="KW-0032">Aminotransferase</keyword>
<evidence type="ECO:0000256" key="2">
    <source>
        <dbReference type="ARBA" id="ARBA00005099"/>
    </source>
</evidence>
<dbReference type="PIRSF" id="PIRSF000525">
    <property type="entry name" value="SerC"/>
    <property type="match status" value="1"/>
</dbReference>
<dbReference type="InterPro" id="IPR015422">
    <property type="entry name" value="PyrdxlP-dep_Trfase_small"/>
</dbReference>
<evidence type="ECO:0000256" key="3">
    <source>
        <dbReference type="ARBA" id="ARBA00006904"/>
    </source>
</evidence>
<keyword evidence="5 12" id="KW-0028">Amino-acid biosynthesis</keyword>
<comment type="function">
    <text evidence="12">Catalyzes the reversible conversion of 3-phosphohydroxypyruvate to phosphoserine and of 3-hydroxy-2-oxo-4-phosphonooxybutanoate to phosphohydroxythreonine.</text>
</comment>
<comment type="pathway">
    <text evidence="2 12">Amino-acid biosynthesis; L-serine biosynthesis; L-serine from 3-phospho-D-glycerate: step 2/3.</text>
</comment>
<dbReference type="EC" id="2.6.1.52" evidence="12"/>
<dbReference type="FunFam" id="3.40.640.10:FF:000010">
    <property type="entry name" value="Phosphoserine aminotransferase"/>
    <property type="match status" value="1"/>
</dbReference>
<evidence type="ECO:0000256" key="9">
    <source>
        <dbReference type="ARBA" id="ARBA00023299"/>
    </source>
</evidence>
<comment type="subcellular location">
    <subcellularLocation>
        <location evidence="12">Cytoplasm</location>
    </subcellularLocation>
</comment>
<dbReference type="Gene3D" id="3.40.640.10">
    <property type="entry name" value="Type I PLP-dependent aspartate aminotransferase-like (Major domain)"/>
    <property type="match status" value="1"/>
</dbReference>
<dbReference type="SUPFAM" id="SSF53383">
    <property type="entry name" value="PLP-dependent transferases"/>
    <property type="match status" value="1"/>
</dbReference>
<sequence length="363" mass="41095">MSRGYNFGAGPAMLPDAILSEVQAELLDWNNTGMSVMEIGHRTKEFTQIMEESESLLRELLVIPSDYHVLFISGAARSQFGMIPLNFLSENQKAGYFQTGIWSEMAYEEACRLSKAYSVCSADKNYSRIPERSTWEILPDTRFLYYTPNETVNGLRFPQPPVINDIPLIADMTSCLLSEPININDYALIFAGAQKNIANAGLTLVIVRDDLIKEISNDAIPRMLDYRTYTTTRSMYATPPTFNCYLALKMFQWIKSQGGVEALYRLNCTKSRLLYEFIDSSDFYGCKIRKEDRALVNVCFNLKKPQLEDEFLAKARDQGLLALAGHRTVGGLRASMYNSMPLAAVEKLIDFMAVFAKEHENEC</sequence>
<evidence type="ECO:0000256" key="7">
    <source>
        <dbReference type="ARBA" id="ARBA00022898"/>
    </source>
</evidence>
<evidence type="ECO:0000256" key="5">
    <source>
        <dbReference type="ARBA" id="ARBA00022605"/>
    </source>
</evidence>
<dbReference type="GO" id="GO:0006564">
    <property type="term" value="P:L-serine biosynthetic process"/>
    <property type="evidence" value="ECO:0007669"/>
    <property type="project" value="UniProtKB-UniRule"/>
</dbReference>
<reference evidence="14 15" key="1">
    <citation type="submission" date="2017-02" db="EMBL/GenBank/DDBJ databases">
        <title>Legionella quilivanii strain from human: case report and whole genome sequencing analysis.</title>
        <authorList>
            <person name="Lalancette C."/>
            <person name="Leduc J.-M."/>
            <person name="Levesque S."/>
            <person name="Fournier E."/>
            <person name="Saoud J."/>
            <person name="Faucher S.P."/>
            <person name="Bernard K."/>
            <person name="Martineau C."/>
            <person name="Longtin J."/>
        </authorList>
    </citation>
    <scope>NUCLEOTIDE SEQUENCE [LARGE SCALE GENOMIC DNA]</scope>
    <source>
        <strain evidence="14 15">ID143958</strain>
    </source>
</reference>
<feature type="modified residue" description="N6-(pyridoxal phosphate)lysine" evidence="12">
    <location>
        <position position="195"/>
    </location>
</feature>
<feature type="binding site" evidence="12">
    <location>
        <begin position="76"/>
        <end position="77"/>
    </location>
    <ligand>
        <name>pyridoxal 5'-phosphate</name>
        <dbReference type="ChEBI" id="CHEBI:597326"/>
    </ligand>
</feature>
<comment type="subunit">
    <text evidence="12">Homodimer.</text>
</comment>
<feature type="binding site" evidence="12">
    <location>
        <position position="102"/>
    </location>
    <ligand>
        <name>pyridoxal 5'-phosphate</name>
        <dbReference type="ChEBI" id="CHEBI:597326"/>
    </ligand>
</feature>
<evidence type="ECO:0000256" key="6">
    <source>
        <dbReference type="ARBA" id="ARBA00022679"/>
    </source>
</evidence>
<dbReference type="AlphaFoldDB" id="A0A364LM19"/>
<gene>
    <name evidence="12" type="primary">serC</name>
    <name evidence="14" type="ORF">B1207_02705</name>
</gene>
<dbReference type="InterPro" id="IPR000192">
    <property type="entry name" value="Aminotrans_V_dom"/>
</dbReference>
<evidence type="ECO:0000256" key="12">
    <source>
        <dbReference type="HAMAP-Rule" id="MF_00160"/>
    </source>
</evidence>
<evidence type="ECO:0000256" key="8">
    <source>
        <dbReference type="ARBA" id="ARBA00023096"/>
    </source>
</evidence>
<feature type="binding site" evidence="12">
    <location>
        <position position="151"/>
    </location>
    <ligand>
        <name>pyridoxal 5'-phosphate</name>
        <dbReference type="ChEBI" id="CHEBI:597326"/>
    </ligand>
</feature>
<comment type="caution">
    <text evidence="12">Lacks conserved residue(s) required for the propagation of feature annotation.</text>
</comment>
<organism evidence="14 15">
    <name type="scientific">Legionella quinlivanii</name>
    <dbReference type="NCBI Taxonomy" id="45073"/>
    <lineage>
        <taxon>Bacteria</taxon>
        <taxon>Pseudomonadati</taxon>
        <taxon>Pseudomonadota</taxon>
        <taxon>Gammaproteobacteria</taxon>
        <taxon>Legionellales</taxon>
        <taxon>Legionellaceae</taxon>
        <taxon>Legionella</taxon>
    </lineage>
</organism>
<feature type="domain" description="Aminotransferase class V" evidence="13">
    <location>
        <begin position="5"/>
        <end position="348"/>
    </location>
</feature>
<dbReference type="PANTHER" id="PTHR43247:SF1">
    <property type="entry name" value="PHOSPHOSERINE AMINOTRANSFERASE"/>
    <property type="match status" value="1"/>
</dbReference>
<dbReference type="NCBIfam" id="TIGR01364">
    <property type="entry name" value="serC_1"/>
    <property type="match status" value="1"/>
</dbReference>
<dbReference type="InterPro" id="IPR015424">
    <property type="entry name" value="PyrdxlP-dep_Trfase"/>
</dbReference>
<feature type="binding site" evidence="12">
    <location>
        <position position="171"/>
    </location>
    <ligand>
        <name>pyridoxal 5'-phosphate</name>
        <dbReference type="ChEBI" id="CHEBI:597326"/>
    </ligand>
</feature>
<dbReference type="GO" id="GO:0008615">
    <property type="term" value="P:pyridoxine biosynthetic process"/>
    <property type="evidence" value="ECO:0007669"/>
    <property type="project" value="UniProtKB-UniRule"/>
</dbReference>
<comment type="caution">
    <text evidence="14">The sequence shown here is derived from an EMBL/GenBank/DDBJ whole genome shotgun (WGS) entry which is preliminary data.</text>
</comment>
<comment type="cofactor">
    <cofactor evidence="12">
        <name>pyridoxal 5'-phosphate</name>
        <dbReference type="ChEBI" id="CHEBI:597326"/>
    </cofactor>
    <text evidence="12">Binds 1 pyridoxal phosphate per subunit.</text>
</comment>
<protein>
    <recommendedName>
        <fullName evidence="12">Phosphoserine aminotransferase</fullName>
        <ecNumber evidence="12">2.6.1.52</ecNumber>
    </recommendedName>
    <alternativeName>
        <fullName evidence="12">Phosphohydroxythreonine aminotransferase</fullName>
        <shortName evidence="12">PSAT</shortName>
    </alternativeName>
</protein>
<dbReference type="InterPro" id="IPR022278">
    <property type="entry name" value="Pser_aminoTfrase"/>
</dbReference>
<dbReference type="GO" id="GO:0030170">
    <property type="term" value="F:pyridoxal phosphate binding"/>
    <property type="evidence" value="ECO:0007669"/>
    <property type="project" value="UniProtKB-UniRule"/>
</dbReference>
<keyword evidence="6 12" id="KW-0808">Transferase</keyword>
<dbReference type="UniPathway" id="UPA00244">
    <property type="reaction ID" value="UER00311"/>
</dbReference>
<dbReference type="GO" id="GO:0005737">
    <property type="term" value="C:cytoplasm"/>
    <property type="evidence" value="ECO:0007669"/>
    <property type="project" value="UniProtKB-SubCell"/>
</dbReference>
<keyword evidence="12" id="KW-0963">Cytoplasm</keyword>
<dbReference type="HAMAP" id="MF_00160">
    <property type="entry name" value="SerC_aminotrans_5"/>
    <property type="match status" value="1"/>
</dbReference>
<dbReference type="EMBL" id="MVJN01000002">
    <property type="protein sequence ID" value="RAP37918.1"/>
    <property type="molecule type" value="Genomic_DNA"/>
</dbReference>
<feature type="binding site" evidence="12">
    <location>
        <position position="194"/>
    </location>
    <ligand>
        <name>pyridoxal 5'-phosphate</name>
        <dbReference type="ChEBI" id="CHEBI:597326"/>
    </ligand>
</feature>
<comment type="similarity">
    <text evidence="3 12">Belongs to the class-V pyridoxal-phosphate-dependent aminotransferase family. SerC subfamily.</text>
</comment>
<dbReference type="UniPathway" id="UPA00135">
    <property type="reaction ID" value="UER00197"/>
</dbReference>
<evidence type="ECO:0000256" key="4">
    <source>
        <dbReference type="ARBA" id="ARBA00022576"/>
    </source>
</evidence>
<keyword evidence="8 12" id="KW-0664">Pyridoxine biosynthesis</keyword>
<comment type="pathway">
    <text evidence="1 12">Cofactor biosynthesis; pyridoxine 5'-phosphate biosynthesis; pyridoxine 5'-phosphate from D-erythrose 4-phosphate: step 3/5.</text>
</comment>
<dbReference type="RefSeq" id="WP_112218464.1">
    <property type="nucleotide sequence ID" value="NZ_MVJN01000002.1"/>
</dbReference>
<evidence type="ECO:0000313" key="14">
    <source>
        <dbReference type="EMBL" id="RAP37918.1"/>
    </source>
</evidence>
<evidence type="ECO:0000256" key="1">
    <source>
        <dbReference type="ARBA" id="ARBA00004915"/>
    </source>
</evidence>
<comment type="catalytic activity">
    <reaction evidence="10 12">
        <text>4-(phosphooxy)-L-threonine + 2-oxoglutarate = (R)-3-hydroxy-2-oxo-4-phosphooxybutanoate + L-glutamate</text>
        <dbReference type="Rhea" id="RHEA:16573"/>
        <dbReference type="ChEBI" id="CHEBI:16810"/>
        <dbReference type="ChEBI" id="CHEBI:29985"/>
        <dbReference type="ChEBI" id="CHEBI:58452"/>
        <dbReference type="ChEBI" id="CHEBI:58538"/>
        <dbReference type="EC" id="2.6.1.52"/>
    </reaction>
</comment>
<proteinExistence type="inferred from homology"/>
<evidence type="ECO:0000256" key="10">
    <source>
        <dbReference type="ARBA" id="ARBA00047630"/>
    </source>
</evidence>
<dbReference type="InterPro" id="IPR015421">
    <property type="entry name" value="PyrdxlP-dep_Trfase_major"/>
</dbReference>
<accession>A0A364LM19</accession>
<dbReference type="FunFam" id="3.90.1150.10:FF:000006">
    <property type="entry name" value="Phosphoserine aminotransferase"/>
    <property type="match status" value="1"/>
</dbReference>
<dbReference type="Gene3D" id="3.90.1150.10">
    <property type="entry name" value="Aspartate Aminotransferase, domain 1"/>
    <property type="match status" value="1"/>
</dbReference>
<dbReference type="GO" id="GO:0004648">
    <property type="term" value="F:O-phospho-L-serine:2-oxoglutarate aminotransferase activity"/>
    <property type="evidence" value="ECO:0007669"/>
    <property type="project" value="UniProtKB-UniRule"/>
</dbReference>
<comment type="catalytic activity">
    <reaction evidence="11 12">
        <text>O-phospho-L-serine + 2-oxoglutarate = 3-phosphooxypyruvate + L-glutamate</text>
        <dbReference type="Rhea" id="RHEA:14329"/>
        <dbReference type="ChEBI" id="CHEBI:16810"/>
        <dbReference type="ChEBI" id="CHEBI:18110"/>
        <dbReference type="ChEBI" id="CHEBI:29985"/>
        <dbReference type="ChEBI" id="CHEBI:57524"/>
        <dbReference type="EC" id="2.6.1.52"/>
    </reaction>
</comment>